<evidence type="ECO:0000256" key="1">
    <source>
        <dbReference type="SAM" id="MobiDB-lite"/>
    </source>
</evidence>
<name>A0A1G2DVA7_9BACT</name>
<gene>
    <name evidence="2" type="ORF">A2Z78_00810</name>
</gene>
<accession>A0A1G2DVA7</accession>
<feature type="region of interest" description="Disordered" evidence="1">
    <location>
        <begin position="1"/>
        <end position="45"/>
    </location>
</feature>
<evidence type="ECO:0000313" key="3">
    <source>
        <dbReference type="Proteomes" id="UP000176752"/>
    </source>
</evidence>
<evidence type="ECO:0000313" key="2">
    <source>
        <dbReference type="EMBL" id="OGZ17466.1"/>
    </source>
</evidence>
<reference evidence="2 3" key="1">
    <citation type="journal article" date="2016" name="Nat. Commun.">
        <title>Thousands of microbial genomes shed light on interconnected biogeochemical processes in an aquifer system.</title>
        <authorList>
            <person name="Anantharaman K."/>
            <person name="Brown C.T."/>
            <person name="Hug L.A."/>
            <person name="Sharon I."/>
            <person name="Castelle C.J."/>
            <person name="Probst A.J."/>
            <person name="Thomas B.C."/>
            <person name="Singh A."/>
            <person name="Wilkins M.J."/>
            <person name="Karaoz U."/>
            <person name="Brodie E.L."/>
            <person name="Williams K.H."/>
            <person name="Hubbard S.S."/>
            <person name="Banfield J.F."/>
        </authorList>
    </citation>
    <scope>NUCLEOTIDE SEQUENCE [LARGE SCALE GENOMIC DNA]</scope>
</reference>
<dbReference type="AlphaFoldDB" id="A0A1G2DVA7"/>
<protein>
    <submittedName>
        <fullName evidence="2">Uncharacterized protein</fullName>
    </submittedName>
</protein>
<organism evidence="2 3">
    <name type="scientific">Candidatus Nealsonbacteria bacterium RBG_13_36_15</name>
    <dbReference type="NCBI Taxonomy" id="1801660"/>
    <lineage>
        <taxon>Bacteria</taxon>
        <taxon>Candidatus Nealsoniibacteriota</taxon>
    </lineage>
</organism>
<proteinExistence type="predicted"/>
<comment type="caution">
    <text evidence="2">The sequence shown here is derived from an EMBL/GenBank/DDBJ whole genome shotgun (WGS) entry which is preliminary data.</text>
</comment>
<dbReference type="Proteomes" id="UP000176752">
    <property type="component" value="Unassembled WGS sequence"/>
</dbReference>
<dbReference type="EMBL" id="MHLV01000025">
    <property type="protein sequence ID" value="OGZ17466.1"/>
    <property type="molecule type" value="Genomic_DNA"/>
</dbReference>
<sequence length="227" mass="26889">MTSFRDELKRTREAEMERQRLEETEKRRKEEKEKKRKEQERREMVENHRRAIGTYVSPIRPMVERLLRDLGEETWGRGNYALRFVTYEEPLPRSGYEDVLAWCEVGQDYYTNSASMVFAADRRKWKSEDVPLGGRSPGRDFHFRSRCYFGISIHLGDGKVYFSYGLYRKYLRRYPHEGYIKTTGSSERELRDLLLSAKSESRYTEDWWQVGILGDGPRHVGTGGSYG</sequence>